<protein>
    <recommendedName>
        <fullName evidence="10">Transketolase-like pyrimidine-binding domain-containing protein</fullName>
    </recommendedName>
</protein>
<dbReference type="GO" id="GO:0008661">
    <property type="term" value="F:1-deoxy-D-xylulose-5-phosphate synthase activity"/>
    <property type="evidence" value="ECO:0007669"/>
    <property type="project" value="InterPro"/>
</dbReference>
<dbReference type="InterPro" id="IPR005475">
    <property type="entry name" value="Transketolase-like_Pyr-bd"/>
</dbReference>
<reference evidence="11" key="1">
    <citation type="journal article" date="2021" name="bioRxiv">
        <title>Whole Genome Assembly and Annotation of Northern Wild Rice, Zizania palustris L., Supports a Whole Genome Duplication in the Zizania Genus.</title>
        <authorList>
            <person name="Haas M."/>
            <person name="Kono T."/>
            <person name="Macchietto M."/>
            <person name="Millas R."/>
            <person name="McGilp L."/>
            <person name="Shao M."/>
            <person name="Duquette J."/>
            <person name="Hirsch C.N."/>
            <person name="Kimball J."/>
        </authorList>
    </citation>
    <scope>NUCLEOTIDE SEQUENCE</scope>
    <source>
        <tissue evidence="11">Fresh leaf tissue</tissue>
    </source>
</reference>
<evidence type="ECO:0000256" key="4">
    <source>
        <dbReference type="ARBA" id="ARBA00022679"/>
    </source>
</evidence>
<dbReference type="Pfam" id="PF02779">
    <property type="entry name" value="Transket_pyr"/>
    <property type="match status" value="1"/>
</dbReference>
<evidence type="ECO:0000256" key="5">
    <source>
        <dbReference type="ARBA" id="ARBA00022723"/>
    </source>
</evidence>
<dbReference type="EMBL" id="JAAALK010000284">
    <property type="protein sequence ID" value="KAG8068741.1"/>
    <property type="molecule type" value="Genomic_DNA"/>
</dbReference>
<evidence type="ECO:0000256" key="8">
    <source>
        <dbReference type="ARBA" id="ARBA00023052"/>
    </source>
</evidence>
<evidence type="ECO:0000256" key="7">
    <source>
        <dbReference type="ARBA" id="ARBA00022977"/>
    </source>
</evidence>
<dbReference type="GO" id="GO:0046872">
    <property type="term" value="F:metal ion binding"/>
    <property type="evidence" value="ECO:0007669"/>
    <property type="project" value="UniProtKB-KW"/>
</dbReference>
<comment type="cofactor">
    <cofactor evidence="1">
        <name>Mg(2+)</name>
        <dbReference type="ChEBI" id="CHEBI:18420"/>
    </cofactor>
</comment>
<evidence type="ECO:0000256" key="1">
    <source>
        <dbReference type="ARBA" id="ARBA00001946"/>
    </source>
</evidence>
<evidence type="ECO:0000259" key="10">
    <source>
        <dbReference type="SMART" id="SM00861"/>
    </source>
</evidence>
<dbReference type="CDD" id="cd02007">
    <property type="entry name" value="TPP_DXS"/>
    <property type="match status" value="1"/>
</dbReference>
<dbReference type="PROSITE" id="PS00802">
    <property type="entry name" value="TRANSKETOLASE_2"/>
    <property type="match status" value="1"/>
</dbReference>
<proteinExistence type="inferred from homology"/>
<organism evidence="11 12">
    <name type="scientific">Zizania palustris</name>
    <name type="common">Northern wild rice</name>
    <dbReference type="NCBI Taxonomy" id="103762"/>
    <lineage>
        <taxon>Eukaryota</taxon>
        <taxon>Viridiplantae</taxon>
        <taxon>Streptophyta</taxon>
        <taxon>Embryophyta</taxon>
        <taxon>Tracheophyta</taxon>
        <taxon>Spermatophyta</taxon>
        <taxon>Magnoliopsida</taxon>
        <taxon>Liliopsida</taxon>
        <taxon>Poales</taxon>
        <taxon>Poaceae</taxon>
        <taxon>BOP clade</taxon>
        <taxon>Oryzoideae</taxon>
        <taxon>Oryzeae</taxon>
        <taxon>Zizaniinae</taxon>
        <taxon>Zizania</taxon>
    </lineage>
</organism>
<keyword evidence="8" id="KW-0786">Thiamine pyrophosphate</keyword>
<dbReference type="Proteomes" id="UP000729402">
    <property type="component" value="Unassembled WGS sequence"/>
</dbReference>
<accession>A0A8J5S517</accession>
<dbReference type="InterPro" id="IPR005477">
    <property type="entry name" value="Dxylulose-5-P_synthase"/>
</dbReference>
<evidence type="ECO:0000313" key="11">
    <source>
        <dbReference type="EMBL" id="KAG8068741.1"/>
    </source>
</evidence>
<dbReference type="PROSITE" id="PS00801">
    <property type="entry name" value="TRANSKETOLASE_1"/>
    <property type="match status" value="1"/>
</dbReference>
<keyword evidence="12" id="KW-1185">Reference proteome</keyword>
<evidence type="ECO:0000256" key="3">
    <source>
        <dbReference type="ARBA" id="ARBA00011738"/>
    </source>
</evidence>
<keyword evidence="6" id="KW-0460">Magnesium</keyword>
<reference evidence="11" key="2">
    <citation type="submission" date="2021-02" db="EMBL/GenBank/DDBJ databases">
        <authorList>
            <person name="Kimball J.A."/>
            <person name="Haas M.W."/>
            <person name="Macchietto M."/>
            <person name="Kono T."/>
            <person name="Duquette J."/>
            <person name="Shao M."/>
        </authorList>
    </citation>
    <scope>NUCLEOTIDE SEQUENCE</scope>
    <source>
        <tissue evidence="11">Fresh leaf tissue</tissue>
    </source>
</reference>
<dbReference type="InterPro" id="IPR033248">
    <property type="entry name" value="Transketolase_C"/>
</dbReference>
<dbReference type="InterPro" id="IPR020826">
    <property type="entry name" value="Transketolase_BS"/>
</dbReference>
<evidence type="ECO:0000256" key="9">
    <source>
        <dbReference type="ARBA" id="ARBA00023229"/>
    </source>
</evidence>
<comment type="cofactor">
    <cofactor evidence="2">
        <name>thiamine diphosphate</name>
        <dbReference type="ChEBI" id="CHEBI:58937"/>
    </cofactor>
</comment>
<dbReference type="FunFam" id="3.40.50.920:FF:000002">
    <property type="entry name" value="1-deoxy-D-xylulose-5-phosphate synthase"/>
    <property type="match status" value="1"/>
</dbReference>
<name>A0A8J5S517_ZIZPA</name>
<dbReference type="GO" id="GO:0015995">
    <property type="term" value="P:chlorophyll biosynthetic process"/>
    <property type="evidence" value="ECO:0007669"/>
    <property type="project" value="TreeGrafter"/>
</dbReference>
<evidence type="ECO:0000313" key="12">
    <source>
        <dbReference type="Proteomes" id="UP000729402"/>
    </source>
</evidence>
<keyword evidence="5" id="KW-0479">Metal-binding</keyword>
<dbReference type="GO" id="GO:0016114">
    <property type="term" value="P:terpenoid biosynthetic process"/>
    <property type="evidence" value="ECO:0007669"/>
    <property type="project" value="InterPro"/>
</dbReference>
<dbReference type="GO" id="GO:0009507">
    <property type="term" value="C:chloroplast"/>
    <property type="evidence" value="ECO:0007669"/>
    <property type="project" value="TreeGrafter"/>
</dbReference>
<dbReference type="GO" id="GO:0019682">
    <property type="term" value="P:glyceraldehyde-3-phosphate metabolic process"/>
    <property type="evidence" value="ECO:0007669"/>
    <property type="project" value="UniProtKB-ARBA"/>
</dbReference>
<dbReference type="InterPro" id="IPR049557">
    <property type="entry name" value="Transketolase_CS"/>
</dbReference>
<dbReference type="Pfam" id="PF13292">
    <property type="entry name" value="DXP_synthase_N"/>
    <property type="match status" value="1"/>
</dbReference>
<evidence type="ECO:0000256" key="6">
    <source>
        <dbReference type="ARBA" id="ARBA00022842"/>
    </source>
</evidence>
<comment type="caution">
    <text evidence="11">The sequence shown here is derived from an EMBL/GenBank/DDBJ whole genome shotgun (WGS) entry which is preliminary data.</text>
</comment>
<dbReference type="CDD" id="cd07033">
    <property type="entry name" value="TPP_PYR_DXS_TK_like"/>
    <property type="match status" value="1"/>
</dbReference>
<feature type="domain" description="Transketolase-like pyrimidine-binding" evidence="10">
    <location>
        <begin position="393"/>
        <end position="526"/>
    </location>
</feature>
<keyword evidence="7" id="KW-0784">Thiamine biosynthesis</keyword>
<evidence type="ECO:0000256" key="2">
    <source>
        <dbReference type="ARBA" id="ARBA00001964"/>
    </source>
</evidence>
<dbReference type="PANTHER" id="PTHR43322:SF5">
    <property type="entry name" value="1-DEOXY-D-XYLULOSE-5-PHOSPHATE SYNTHASE, CHLOROPLASTIC"/>
    <property type="match status" value="1"/>
</dbReference>
<comment type="subunit">
    <text evidence="3">Homodimer.</text>
</comment>
<dbReference type="PANTHER" id="PTHR43322">
    <property type="entry name" value="1-D-DEOXYXYLULOSE 5-PHOSPHATE SYNTHASE-RELATED"/>
    <property type="match status" value="1"/>
</dbReference>
<dbReference type="Pfam" id="PF02780">
    <property type="entry name" value="Transketolase_C"/>
    <property type="match status" value="1"/>
</dbReference>
<dbReference type="AlphaFoldDB" id="A0A8J5S517"/>
<dbReference type="SMART" id="SM00861">
    <property type="entry name" value="Transket_pyr"/>
    <property type="match status" value="1"/>
</dbReference>
<keyword evidence="4" id="KW-0808">Transferase</keyword>
<keyword evidence="9" id="KW-0414">Isoprene biosynthesis</keyword>
<dbReference type="OrthoDB" id="10266385at2759"/>
<sequence>MALTSFSLPRGFTGVVPQEGHFAPAAELQLLHKLQPRQLKPRRTSSCISASLSSAEREAEYHSQRPPTPLLDTINYPIHMKNLSLKELQQLADELRSDVIFHVSKTGGHLGSSLGVVELTVALHYIFNTPQDKILWDVGHQSYPHKILTGRRGKMPTMRQTNGLSGFTKRSESEYDSFGTGHSSTTISAALGMAVGRDLKGGNNNVIAVIGDGAMTAGQAYEAMNNAGYLDSDMIVILNDNKQVSLPTATLDGPVPPVGALSSALSKLQSSRPLRELREVAKGVTKQIGGSVHELAAKVDEYARGMISASGSTLFEELGLYYIGPVDGHNIDDLITILREVKSTKTTGPVLIHVVTEKGRGYPYAERAADKYHGVAKFDPATGKQFKSSATTLSYTNLFAESLIAEAEQDSRIHAVTFAAGLACEGLKPFCAIYSSFLQRGYDQVVHDVDLQKLPVRFAMDRAGLVGADGPTHCGAFDVTYMACLPNMVVMAPSDEAELCHMVATAAAIDDRPSCFRYPRGNGIGVPLPPNYKGVPLEVGKGRILQEGERVALLGYGSAVQYCLAAASLVERHDGLRVTVADARFCKPLDQTLIRRLANSHEVLITVEEGSIGGFGSHVAQFMALDGLLDGKLKWRPLVLPDRYIDHGSPADQLAEAGLTPSHIAATVFNVLGQAREALAIMTVANT</sequence>
<gene>
    <name evidence="11" type="ORF">GUJ93_ZPchr0005g15791</name>
</gene>
<dbReference type="HAMAP" id="MF_00315">
    <property type="entry name" value="DXP_synth"/>
    <property type="match status" value="1"/>
</dbReference>
<dbReference type="GO" id="GO:0009228">
    <property type="term" value="P:thiamine biosynthetic process"/>
    <property type="evidence" value="ECO:0007669"/>
    <property type="project" value="UniProtKB-KW"/>
</dbReference>